<gene>
    <name evidence="11" type="ORF">O181_041236</name>
</gene>
<comment type="similarity">
    <text evidence="2">Belongs to the SPCS2 family.</text>
</comment>
<evidence type="ECO:0000256" key="6">
    <source>
        <dbReference type="ARBA" id="ARBA00022989"/>
    </source>
</evidence>
<comment type="function">
    <text evidence="8">Component of the signal peptidase complex (SPC) which catalyzes the cleavage of N-terminal signal sequences from nascent proteins as they are translocated into the lumen of the endoplasmic reticulum. Enhances the enzymatic activity of SPC and facilitates the interactions between different components of the translocation site.</text>
</comment>
<evidence type="ECO:0000256" key="9">
    <source>
        <dbReference type="SAM" id="MobiDB-lite"/>
    </source>
</evidence>
<organism evidence="11 12">
    <name type="scientific">Austropuccinia psidii MF-1</name>
    <dbReference type="NCBI Taxonomy" id="1389203"/>
    <lineage>
        <taxon>Eukaryota</taxon>
        <taxon>Fungi</taxon>
        <taxon>Dikarya</taxon>
        <taxon>Basidiomycota</taxon>
        <taxon>Pucciniomycotina</taxon>
        <taxon>Pucciniomycetes</taxon>
        <taxon>Pucciniales</taxon>
        <taxon>Sphaerophragmiaceae</taxon>
        <taxon>Austropuccinia</taxon>
    </lineage>
</organism>
<dbReference type="EMBL" id="AVOT02016364">
    <property type="protein sequence ID" value="MBW0501521.1"/>
    <property type="molecule type" value="Genomic_DNA"/>
</dbReference>
<keyword evidence="5" id="KW-0256">Endoplasmic reticulum</keyword>
<dbReference type="Proteomes" id="UP000765509">
    <property type="component" value="Unassembled WGS sequence"/>
</dbReference>
<evidence type="ECO:0000256" key="2">
    <source>
        <dbReference type="ARBA" id="ARBA00007324"/>
    </source>
</evidence>
<dbReference type="AlphaFoldDB" id="A0A9Q3HE31"/>
<evidence type="ECO:0000256" key="7">
    <source>
        <dbReference type="ARBA" id="ARBA00023136"/>
    </source>
</evidence>
<feature type="transmembrane region" description="Helical" evidence="10">
    <location>
        <begin position="85"/>
        <end position="107"/>
    </location>
</feature>
<dbReference type="GO" id="GO:0005787">
    <property type="term" value="C:signal peptidase complex"/>
    <property type="evidence" value="ECO:0007669"/>
    <property type="project" value="InterPro"/>
</dbReference>
<evidence type="ECO:0000256" key="5">
    <source>
        <dbReference type="ARBA" id="ARBA00022824"/>
    </source>
</evidence>
<dbReference type="PANTHER" id="PTHR13085:SF0">
    <property type="entry name" value="SIGNAL PEPTIDASE COMPLEX SUBUNIT 2"/>
    <property type="match status" value="1"/>
</dbReference>
<sequence>MAQSKSKKNNQNEKTPLKEASRNESGSDVQSDSDDSVSGGDDLVPIQVNNASLTELKNALDDATKTYFNTKAGFQQDFFREDVKLTLGWISSILAGGISLAGWYFGWDKTKDITGYFVAAYLLLSTAGSIFSATVEKKIIYAGTRPSKTNGAGLDKMTVSTDVESHQPIYQLEVLYETSKKSGPKVYQTKLKPHFKDFFDVDGYLDESGWHSYLQNILSTAVSKS</sequence>
<keyword evidence="12" id="KW-1185">Reference proteome</keyword>
<evidence type="ECO:0000313" key="12">
    <source>
        <dbReference type="Proteomes" id="UP000765509"/>
    </source>
</evidence>
<feature type="transmembrane region" description="Helical" evidence="10">
    <location>
        <begin position="113"/>
        <end position="135"/>
    </location>
</feature>
<evidence type="ECO:0000313" key="11">
    <source>
        <dbReference type="EMBL" id="MBW0501521.1"/>
    </source>
</evidence>
<comment type="subcellular location">
    <subcellularLocation>
        <location evidence="1">Endoplasmic reticulum membrane</location>
        <topology evidence="1">Multi-pass membrane protein</topology>
    </subcellularLocation>
</comment>
<evidence type="ECO:0000256" key="4">
    <source>
        <dbReference type="ARBA" id="ARBA00022692"/>
    </source>
</evidence>
<proteinExistence type="inferred from homology"/>
<comment type="caution">
    <text evidence="11">The sequence shown here is derived from an EMBL/GenBank/DDBJ whole genome shotgun (WGS) entry which is preliminary data.</text>
</comment>
<dbReference type="Pfam" id="PF06703">
    <property type="entry name" value="SPC25"/>
    <property type="match status" value="1"/>
</dbReference>
<dbReference type="InterPro" id="IPR009582">
    <property type="entry name" value="Spc2/SPCS2"/>
</dbReference>
<keyword evidence="6 10" id="KW-1133">Transmembrane helix</keyword>
<protein>
    <recommendedName>
        <fullName evidence="3">Signal peptidase complex subunit 2</fullName>
    </recommendedName>
</protein>
<evidence type="ECO:0000256" key="8">
    <source>
        <dbReference type="ARBA" id="ARBA00045608"/>
    </source>
</evidence>
<evidence type="ECO:0000256" key="3">
    <source>
        <dbReference type="ARBA" id="ARBA00017057"/>
    </source>
</evidence>
<feature type="region of interest" description="Disordered" evidence="9">
    <location>
        <begin position="1"/>
        <end position="40"/>
    </location>
</feature>
<reference evidence="11" key="1">
    <citation type="submission" date="2021-03" db="EMBL/GenBank/DDBJ databases">
        <title>Draft genome sequence of rust myrtle Austropuccinia psidii MF-1, a brazilian biotype.</title>
        <authorList>
            <person name="Quecine M.C."/>
            <person name="Pachon D.M.R."/>
            <person name="Bonatelli M.L."/>
            <person name="Correr F.H."/>
            <person name="Franceschini L.M."/>
            <person name="Leite T.F."/>
            <person name="Margarido G.R.A."/>
            <person name="Almeida C.A."/>
            <person name="Ferrarezi J.A."/>
            <person name="Labate C.A."/>
        </authorList>
    </citation>
    <scope>NUCLEOTIDE SEQUENCE</scope>
    <source>
        <strain evidence="11">MF-1</strain>
    </source>
</reference>
<feature type="compositionally biased region" description="Low complexity" evidence="9">
    <location>
        <begin position="26"/>
        <end position="40"/>
    </location>
</feature>
<name>A0A9Q3HE31_9BASI</name>
<keyword evidence="7 10" id="KW-0472">Membrane</keyword>
<dbReference type="PANTHER" id="PTHR13085">
    <property type="entry name" value="MICROSOMAL SIGNAL PEPTIDASE 25 KDA SUBUNIT"/>
    <property type="match status" value="1"/>
</dbReference>
<evidence type="ECO:0000256" key="1">
    <source>
        <dbReference type="ARBA" id="ARBA00004477"/>
    </source>
</evidence>
<dbReference type="GO" id="GO:0045047">
    <property type="term" value="P:protein targeting to ER"/>
    <property type="evidence" value="ECO:0007669"/>
    <property type="project" value="TreeGrafter"/>
</dbReference>
<accession>A0A9Q3HE31</accession>
<evidence type="ECO:0000256" key="10">
    <source>
        <dbReference type="SAM" id="Phobius"/>
    </source>
</evidence>
<dbReference type="OrthoDB" id="29558at2759"/>
<keyword evidence="4 10" id="KW-0812">Transmembrane</keyword>
<dbReference type="GO" id="GO:0006465">
    <property type="term" value="P:signal peptide processing"/>
    <property type="evidence" value="ECO:0007669"/>
    <property type="project" value="InterPro"/>
</dbReference>